<evidence type="ECO:0000313" key="1">
    <source>
        <dbReference type="EMBL" id="CAL1573745.1"/>
    </source>
</evidence>
<evidence type="ECO:0000313" key="2">
    <source>
        <dbReference type="Proteomes" id="UP001497482"/>
    </source>
</evidence>
<keyword evidence="2" id="KW-1185">Reference proteome</keyword>
<name>A0AAV2JAQ5_KNICA</name>
<gene>
    <name evidence="1" type="ORF">KC01_LOCUS5587</name>
</gene>
<dbReference type="Proteomes" id="UP001497482">
    <property type="component" value="Chromosome 11"/>
</dbReference>
<reference evidence="1 2" key="1">
    <citation type="submission" date="2024-04" db="EMBL/GenBank/DDBJ databases">
        <authorList>
            <person name="Waldvogel A.-M."/>
            <person name="Schoenle A."/>
        </authorList>
    </citation>
    <scope>NUCLEOTIDE SEQUENCE [LARGE SCALE GENOMIC DNA]</scope>
</reference>
<dbReference type="AlphaFoldDB" id="A0AAV2JAQ5"/>
<sequence>MTRRHAASLTCVDSRTTQGFGQIDYGVFFATGGIVHSVRSDNPSCPSLAASAEGEMTFYAAHQANLSTL</sequence>
<proteinExistence type="predicted"/>
<accession>A0AAV2JAQ5</accession>
<dbReference type="EMBL" id="OZ035833">
    <property type="protein sequence ID" value="CAL1573745.1"/>
    <property type="molecule type" value="Genomic_DNA"/>
</dbReference>
<protein>
    <submittedName>
        <fullName evidence="1">Uncharacterized protein</fullName>
    </submittedName>
</protein>
<organism evidence="1 2">
    <name type="scientific">Knipowitschia caucasica</name>
    <name type="common">Caucasian dwarf goby</name>
    <name type="synonym">Pomatoschistus caucasicus</name>
    <dbReference type="NCBI Taxonomy" id="637954"/>
    <lineage>
        <taxon>Eukaryota</taxon>
        <taxon>Metazoa</taxon>
        <taxon>Chordata</taxon>
        <taxon>Craniata</taxon>
        <taxon>Vertebrata</taxon>
        <taxon>Euteleostomi</taxon>
        <taxon>Actinopterygii</taxon>
        <taxon>Neopterygii</taxon>
        <taxon>Teleostei</taxon>
        <taxon>Neoteleostei</taxon>
        <taxon>Acanthomorphata</taxon>
        <taxon>Gobiaria</taxon>
        <taxon>Gobiiformes</taxon>
        <taxon>Gobioidei</taxon>
        <taxon>Gobiidae</taxon>
        <taxon>Gobiinae</taxon>
        <taxon>Knipowitschia</taxon>
    </lineage>
</organism>